<accession>A0AAN9RR62</accession>
<evidence type="ECO:0000313" key="2">
    <source>
        <dbReference type="Proteomes" id="UP001386955"/>
    </source>
</evidence>
<reference evidence="1 2" key="1">
    <citation type="submission" date="2024-01" db="EMBL/GenBank/DDBJ databases">
        <title>The genomes of 5 underutilized Papilionoideae crops provide insights into root nodulation and disease resistanc.</title>
        <authorList>
            <person name="Jiang F."/>
        </authorList>
    </citation>
    <scope>NUCLEOTIDE SEQUENCE [LARGE SCALE GENOMIC DNA]</scope>
    <source>
        <strain evidence="1">DUOXIRENSHENG_FW03</strain>
        <tissue evidence="1">Leaves</tissue>
    </source>
</reference>
<sequence>MGRVSSCFSASSRPFLPDIGFPFKRCRAKISQSIQRAYPTPPIIDSAPGFADFFLNPESELATFITKDAFCLRLPYLSSDFAIVSLGLLPAISCLWPGAVIKTKSGIEPIIIIVIAFFQQQIHSQEPMPYCFSGMLQGWHNTKEDDSKPSLIDKLNHGKHLNQTEAGASRMRMKSLQSRSQQKLRLPQRTVARFELTYPRGFRVSSNFTGKMQDSNPRIPSKVIQCCHLRLAFNAISKVIDESPGKVFDHSSSSPRRLLASILNRPDSREQVRWLLVWLLTFLIRHDNNSNSTSILSRAREGHRDPARILLLGIRSPPYRDELIDSSDPRSGLTGLEPAASALTGRCSDRLNYNPRKINKESIAIPFFHRERFIPSHKSHFSLFFYGNAMQEVSEIGLFLMMKTRYLKVGNVRRRLSVSDGK</sequence>
<keyword evidence="2" id="KW-1185">Reference proteome</keyword>
<dbReference type="Proteomes" id="UP001386955">
    <property type="component" value="Unassembled WGS sequence"/>
</dbReference>
<name>A0AAN9RR62_PSOTE</name>
<gene>
    <name evidence="1" type="ORF">VNO78_35171</name>
</gene>
<comment type="caution">
    <text evidence="1">The sequence shown here is derived from an EMBL/GenBank/DDBJ whole genome shotgun (WGS) entry which is preliminary data.</text>
</comment>
<dbReference type="AlphaFoldDB" id="A0AAN9RR62"/>
<dbReference type="EMBL" id="JAYMYS010000040">
    <property type="protein sequence ID" value="KAK7375858.1"/>
    <property type="molecule type" value="Genomic_DNA"/>
</dbReference>
<evidence type="ECO:0000313" key="1">
    <source>
        <dbReference type="EMBL" id="KAK7375858.1"/>
    </source>
</evidence>
<organism evidence="1 2">
    <name type="scientific">Psophocarpus tetragonolobus</name>
    <name type="common">Winged bean</name>
    <name type="synonym">Dolichos tetragonolobus</name>
    <dbReference type="NCBI Taxonomy" id="3891"/>
    <lineage>
        <taxon>Eukaryota</taxon>
        <taxon>Viridiplantae</taxon>
        <taxon>Streptophyta</taxon>
        <taxon>Embryophyta</taxon>
        <taxon>Tracheophyta</taxon>
        <taxon>Spermatophyta</taxon>
        <taxon>Magnoliopsida</taxon>
        <taxon>eudicotyledons</taxon>
        <taxon>Gunneridae</taxon>
        <taxon>Pentapetalae</taxon>
        <taxon>rosids</taxon>
        <taxon>fabids</taxon>
        <taxon>Fabales</taxon>
        <taxon>Fabaceae</taxon>
        <taxon>Papilionoideae</taxon>
        <taxon>50 kb inversion clade</taxon>
        <taxon>NPAAA clade</taxon>
        <taxon>indigoferoid/millettioid clade</taxon>
        <taxon>Phaseoleae</taxon>
        <taxon>Psophocarpus</taxon>
    </lineage>
</organism>
<proteinExistence type="predicted"/>
<protein>
    <submittedName>
        <fullName evidence="1">Uncharacterized protein</fullName>
    </submittedName>
</protein>